<dbReference type="EMBL" id="CM002922">
    <property type="protein sequence ID" value="KGN64869.1"/>
    <property type="molecule type" value="Genomic_DNA"/>
</dbReference>
<dbReference type="GO" id="GO:0004860">
    <property type="term" value="F:protein kinase inhibitor activity"/>
    <property type="evidence" value="ECO:0007669"/>
    <property type="project" value="UniProtKB-KW"/>
</dbReference>
<evidence type="ECO:0000313" key="4">
    <source>
        <dbReference type="EMBL" id="KGN64869.1"/>
    </source>
</evidence>
<keyword evidence="2" id="KW-0131">Cell cycle</keyword>
<dbReference type="Proteomes" id="UP000029981">
    <property type="component" value="Chromosome 1"/>
</dbReference>
<reference evidence="4 5" key="3">
    <citation type="journal article" date="2010" name="BMC Genomics">
        <title>Transcriptome sequencing and comparative analysis of cucumber flowers with different sex types.</title>
        <authorList>
            <person name="Guo S."/>
            <person name="Zheng Y."/>
            <person name="Joung J.G."/>
            <person name="Liu S."/>
            <person name="Zhang Z."/>
            <person name="Crasta O.R."/>
            <person name="Sobral B.W."/>
            <person name="Xu Y."/>
            <person name="Huang S."/>
            <person name="Fei Z."/>
        </authorList>
    </citation>
    <scope>NUCLEOTIDE SEQUENCE [LARGE SCALE GENOMIC DNA]</scope>
    <source>
        <strain evidence="5">cv. 9930</strain>
    </source>
</reference>
<evidence type="ECO:0000256" key="3">
    <source>
        <dbReference type="SAM" id="MobiDB-lite"/>
    </source>
</evidence>
<dbReference type="PANTHER" id="PTHR33142:SF89">
    <property type="entry name" value="CYCLIN-DEPENDENT PROTEIN KINASE INHIBITOR SMR2"/>
    <property type="match status" value="1"/>
</dbReference>
<reference evidence="4 5" key="4">
    <citation type="journal article" date="2011" name="BMC Genomics">
        <title>RNA-Seq improves annotation of protein-coding genes in the cucumber genome.</title>
        <authorList>
            <person name="Li Z."/>
            <person name="Zhang Z."/>
            <person name="Yan P."/>
            <person name="Huang S."/>
            <person name="Fei Z."/>
            <person name="Lin K."/>
        </authorList>
    </citation>
    <scope>NUCLEOTIDE SEQUENCE [LARGE SCALE GENOMIC DNA]</scope>
    <source>
        <strain evidence="5">cv. 9930</strain>
    </source>
</reference>
<dbReference type="Gramene" id="KGN64869">
    <property type="protein sequence ID" value="KGN64869"/>
    <property type="gene ID" value="Csa_1G135270"/>
</dbReference>
<evidence type="ECO:0000256" key="2">
    <source>
        <dbReference type="ARBA" id="ARBA00023306"/>
    </source>
</evidence>
<keyword evidence="5" id="KW-1185">Reference proteome</keyword>
<evidence type="ECO:0000256" key="1">
    <source>
        <dbReference type="ARBA" id="ARBA00023013"/>
    </source>
</evidence>
<organism evidence="4 5">
    <name type="scientific">Cucumis sativus</name>
    <name type="common">Cucumber</name>
    <dbReference type="NCBI Taxonomy" id="3659"/>
    <lineage>
        <taxon>Eukaryota</taxon>
        <taxon>Viridiplantae</taxon>
        <taxon>Streptophyta</taxon>
        <taxon>Embryophyta</taxon>
        <taxon>Tracheophyta</taxon>
        <taxon>Spermatophyta</taxon>
        <taxon>Magnoliopsida</taxon>
        <taxon>eudicotyledons</taxon>
        <taxon>Gunneridae</taxon>
        <taxon>Pentapetalae</taxon>
        <taxon>rosids</taxon>
        <taxon>fabids</taxon>
        <taxon>Cucurbitales</taxon>
        <taxon>Cucurbitaceae</taxon>
        <taxon>Benincaseae</taxon>
        <taxon>Cucumis</taxon>
    </lineage>
</organism>
<evidence type="ECO:0000313" key="5">
    <source>
        <dbReference type="Proteomes" id="UP000029981"/>
    </source>
</evidence>
<sequence length="90" mass="10151">MSQFHKSDQQKVLEAPEAPEHGDRSTEEGRGEALKAAEHDDGESCRTPTSPQHRIPIAQSCPTTPRKQRVVRKRKFSDQSFFEATGRGEF</sequence>
<accession>A0A0A0LV74</accession>
<feature type="region of interest" description="Disordered" evidence="3">
    <location>
        <begin position="1"/>
        <end position="90"/>
    </location>
</feature>
<feature type="compositionally biased region" description="Basic and acidic residues" evidence="3">
    <location>
        <begin position="18"/>
        <end position="44"/>
    </location>
</feature>
<reference evidence="4 5" key="2">
    <citation type="journal article" date="2009" name="PLoS ONE">
        <title>An integrated genetic and cytogenetic map of the cucumber genome.</title>
        <authorList>
            <person name="Ren Y."/>
            <person name="Zhang Z."/>
            <person name="Liu J."/>
            <person name="Staub J.E."/>
            <person name="Han Y."/>
            <person name="Cheng Z."/>
            <person name="Li X."/>
            <person name="Lu J."/>
            <person name="Miao H."/>
            <person name="Kang H."/>
            <person name="Xie B."/>
            <person name="Gu X."/>
            <person name="Wang X."/>
            <person name="Du Y."/>
            <person name="Jin W."/>
            <person name="Huang S."/>
        </authorList>
    </citation>
    <scope>NUCLEOTIDE SEQUENCE [LARGE SCALE GENOMIC DNA]</scope>
    <source>
        <strain evidence="5">cv. 9930</strain>
    </source>
</reference>
<dbReference type="GO" id="GO:0032875">
    <property type="term" value="P:regulation of DNA endoreduplication"/>
    <property type="evidence" value="ECO:0007669"/>
    <property type="project" value="InterPro"/>
</dbReference>
<dbReference type="InterPro" id="IPR040389">
    <property type="entry name" value="SMR"/>
</dbReference>
<feature type="compositionally biased region" description="Basic and acidic residues" evidence="3">
    <location>
        <begin position="1"/>
        <end position="11"/>
    </location>
</feature>
<gene>
    <name evidence="4" type="ORF">Csa_1G135270</name>
</gene>
<proteinExistence type="predicted"/>
<reference evidence="4 5" key="1">
    <citation type="journal article" date="2009" name="Nat. Genet.">
        <title>The genome of the cucumber, Cucumis sativus L.</title>
        <authorList>
            <person name="Huang S."/>
            <person name="Li R."/>
            <person name="Zhang Z."/>
            <person name="Li L."/>
            <person name="Gu X."/>
            <person name="Fan W."/>
            <person name="Lucas W.J."/>
            <person name="Wang X."/>
            <person name="Xie B."/>
            <person name="Ni P."/>
            <person name="Ren Y."/>
            <person name="Zhu H."/>
            <person name="Li J."/>
            <person name="Lin K."/>
            <person name="Jin W."/>
            <person name="Fei Z."/>
            <person name="Li G."/>
            <person name="Staub J."/>
            <person name="Kilian A."/>
            <person name="van der Vossen E.A."/>
            <person name="Wu Y."/>
            <person name="Guo J."/>
            <person name="He J."/>
            <person name="Jia Z."/>
            <person name="Ren Y."/>
            <person name="Tian G."/>
            <person name="Lu Y."/>
            <person name="Ruan J."/>
            <person name="Qian W."/>
            <person name="Wang M."/>
            <person name="Huang Q."/>
            <person name="Li B."/>
            <person name="Xuan Z."/>
            <person name="Cao J."/>
            <person name="Asan"/>
            <person name="Wu Z."/>
            <person name="Zhang J."/>
            <person name="Cai Q."/>
            <person name="Bai Y."/>
            <person name="Zhao B."/>
            <person name="Han Y."/>
            <person name="Li Y."/>
            <person name="Li X."/>
            <person name="Wang S."/>
            <person name="Shi Q."/>
            <person name="Liu S."/>
            <person name="Cho W.K."/>
            <person name="Kim J.Y."/>
            <person name="Xu Y."/>
            <person name="Heller-Uszynska K."/>
            <person name="Miao H."/>
            <person name="Cheng Z."/>
            <person name="Zhang S."/>
            <person name="Wu J."/>
            <person name="Yang Y."/>
            <person name="Kang H."/>
            <person name="Li M."/>
            <person name="Liang H."/>
            <person name="Ren X."/>
            <person name="Shi Z."/>
            <person name="Wen M."/>
            <person name="Jian M."/>
            <person name="Yang H."/>
            <person name="Zhang G."/>
            <person name="Yang Z."/>
            <person name="Chen R."/>
            <person name="Liu S."/>
            <person name="Li J."/>
            <person name="Ma L."/>
            <person name="Liu H."/>
            <person name="Zhou Y."/>
            <person name="Zhao J."/>
            <person name="Fang X."/>
            <person name="Li G."/>
            <person name="Fang L."/>
            <person name="Li Y."/>
            <person name="Liu D."/>
            <person name="Zheng H."/>
            <person name="Zhang Y."/>
            <person name="Qin N."/>
            <person name="Li Z."/>
            <person name="Yang G."/>
            <person name="Yang S."/>
            <person name="Bolund L."/>
            <person name="Kristiansen K."/>
            <person name="Zheng H."/>
            <person name="Li S."/>
            <person name="Zhang X."/>
            <person name="Yang H."/>
            <person name="Wang J."/>
            <person name="Sun R."/>
            <person name="Zhang B."/>
            <person name="Jiang S."/>
            <person name="Wang J."/>
            <person name="Du Y."/>
            <person name="Li S."/>
        </authorList>
    </citation>
    <scope>NUCLEOTIDE SEQUENCE [LARGE SCALE GENOMIC DNA]</scope>
    <source>
        <strain evidence="5">cv. 9930</strain>
    </source>
</reference>
<name>A0A0A0LV74_CUCSA</name>
<dbReference type="AlphaFoldDB" id="A0A0A0LV74"/>
<protein>
    <submittedName>
        <fullName evidence="4">Uncharacterized protein</fullName>
    </submittedName>
</protein>
<keyword evidence="1" id="KW-0649">Protein kinase inhibitor</keyword>
<dbReference type="PANTHER" id="PTHR33142">
    <property type="entry name" value="CYCLIN-DEPENDENT PROTEIN KINASE INHIBITOR SMR13"/>
    <property type="match status" value="1"/>
</dbReference>
<feature type="compositionally biased region" description="Basic residues" evidence="3">
    <location>
        <begin position="66"/>
        <end position="75"/>
    </location>
</feature>